<keyword evidence="4 8" id="KW-1133">Transmembrane helix</keyword>
<keyword evidence="2" id="KW-1003">Cell membrane</keyword>
<evidence type="ECO:0000313" key="10">
    <source>
        <dbReference type="EMBL" id="GGP02233.1"/>
    </source>
</evidence>
<dbReference type="PANTHER" id="PTHR30509:SF9">
    <property type="entry name" value="MULTIDRUG RESISTANCE PROTEIN MDTO"/>
    <property type="match status" value="1"/>
</dbReference>
<feature type="region of interest" description="Disordered" evidence="7">
    <location>
        <begin position="293"/>
        <end position="329"/>
    </location>
</feature>
<evidence type="ECO:0000256" key="6">
    <source>
        <dbReference type="ARBA" id="ARBA00043993"/>
    </source>
</evidence>
<dbReference type="Pfam" id="PF13515">
    <property type="entry name" value="FUSC_2"/>
    <property type="match status" value="1"/>
</dbReference>
<name>A0A918A1B2_9ACTN</name>
<feature type="domain" description="Integral membrane bound transporter" evidence="9">
    <location>
        <begin position="85"/>
        <end position="208"/>
    </location>
</feature>
<evidence type="ECO:0000256" key="1">
    <source>
        <dbReference type="ARBA" id="ARBA00004651"/>
    </source>
</evidence>
<keyword evidence="3 8" id="KW-0812">Transmembrane</keyword>
<protein>
    <recommendedName>
        <fullName evidence="9">Integral membrane bound transporter domain-containing protein</fullName>
    </recommendedName>
</protein>
<feature type="region of interest" description="Disordered" evidence="7">
    <location>
        <begin position="346"/>
        <end position="380"/>
    </location>
</feature>
<evidence type="ECO:0000256" key="7">
    <source>
        <dbReference type="SAM" id="MobiDB-lite"/>
    </source>
</evidence>
<comment type="similarity">
    <text evidence="6">Belongs to the YccS/YhfK family.</text>
</comment>
<proteinExistence type="inferred from homology"/>
<feature type="transmembrane region" description="Helical" evidence="8">
    <location>
        <begin position="165"/>
        <end position="187"/>
    </location>
</feature>
<evidence type="ECO:0000256" key="4">
    <source>
        <dbReference type="ARBA" id="ARBA00022989"/>
    </source>
</evidence>
<reference evidence="10" key="2">
    <citation type="submission" date="2020-09" db="EMBL/GenBank/DDBJ databases">
        <authorList>
            <person name="Sun Q."/>
            <person name="Zhou Y."/>
        </authorList>
    </citation>
    <scope>NUCLEOTIDE SEQUENCE</scope>
    <source>
        <strain evidence="10">CGMCC 4.7430</strain>
    </source>
</reference>
<evidence type="ECO:0000256" key="5">
    <source>
        <dbReference type="ARBA" id="ARBA00023136"/>
    </source>
</evidence>
<organism evidence="10 11">
    <name type="scientific">Nonomuraea glycinis</name>
    <dbReference type="NCBI Taxonomy" id="2047744"/>
    <lineage>
        <taxon>Bacteria</taxon>
        <taxon>Bacillati</taxon>
        <taxon>Actinomycetota</taxon>
        <taxon>Actinomycetes</taxon>
        <taxon>Streptosporangiales</taxon>
        <taxon>Streptosporangiaceae</taxon>
        <taxon>Nonomuraea</taxon>
    </lineage>
</organism>
<comment type="subcellular location">
    <subcellularLocation>
        <location evidence="1">Cell membrane</location>
        <topology evidence="1">Multi-pass membrane protein</topology>
    </subcellularLocation>
</comment>
<dbReference type="PANTHER" id="PTHR30509">
    <property type="entry name" value="P-HYDROXYBENZOIC ACID EFFLUX PUMP SUBUNIT-RELATED"/>
    <property type="match status" value="1"/>
</dbReference>
<reference evidence="10" key="1">
    <citation type="journal article" date="2014" name="Int. J. Syst. Evol. Microbiol.">
        <title>Complete genome sequence of Corynebacterium casei LMG S-19264T (=DSM 44701T), isolated from a smear-ripened cheese.</title>
        <authorList>
            <consortium name="US DOE Joint Genome Institute (JGI-PGF)"/>
            <person name="Walter F."/>
            <person name="Albersmeier A."/>
            <person name="Kalinowski J."/>
            <person name="Ruckert C."/>
        </authorList>
    </citation>
    <scope>NUCLEOTIDE SEQUENCE</scope>
    <source>
        <strain evidence="10">CGMCC 4.7430</strain>
    </source>
</reference>
<keyword evidence="11" id="KW-1185">Reference proteome</keyword>
<evidence type="ECO:0000256" key="8">
    <source>
        <dbReference type="SAM" id="Phobius"/>
    </source>
</evidence>
<evidence type="ECO:0000256" key="3">
    <source>
        <dbReference type="ARBA" id="ARBA00022692"/>
    </source>
</evidence>
<accession>A0A918A1B2</accession>
<feature type="transmembrane region" description="Helical" evidence="8">
    <location>
        <begin position="199"/>
        <end position="218"/>
    </location>
</feature>
<dbReference type="RefSeq" id="WP_225278044.1">
    <property type="nucleotide sequence ID" value="NZ_BMNK01000001.1"/>
</dbReference>
<dbReference type="AlphaFoldDB" id="A0A918A1B2"/>
<dbReference type="EMBL" id="BMNK01000001">
    <property type="protein sequence ID" value="GGP02233.1"/>
    <property type="molecule type" value="Genomic_DNA"/>
</dbReference>
<evidence type="ECO:0000259" key="9">
    <source>
        <dbReference type="Pfam" id="PF13515"/>
    </source>
</evidence>
<dbReference type="Proteomes" id="UP000660745">
    <property type="component" value="Unassembled WGS sequence"/>
</dbReference>
<comment type="caution">
    <text evidence="10">The sequence shown here is derived from an EMBL/GenBank/DDBJ whole genome shotgun (WGS) entry which is preliminary data.</text>
</comment>
<gene>
    <name evidence="10" type="ORF">GCM10012278_08650</name>
</gene>
<evidence type="ECO:0000256" key="2">
    <source>
        <dbReference type="ARBA" id="ARBA00022475"/>
    </source>
</evidence>
<sequence>MFLLLIYLAVRALLPDSLQEIDELATAMRLLGPRVVSPTGIGATPYEPAAPRTAGRCREADLEDRRRGTTRQALRVTAASTLSILGGHLSSPDHCYWAVMATWVVFINTESTGEVLLQSARRVAGTVLGVVFGYGLATLAGPYGPLLLVLLLACMFGMFYTPADAYWAVTFFITGMLSMLLALLDTFSTAVLVLRVQETALGVTCGVLATVVVAPLTVRRSGDEGLVRFLLALSRLLDATTRSPSTGTTTSLICAAHDLDWALDDEYATRVTAAADRAQGRATCLIRLARRRRRTASHPERPKITGALSLLSGERRTRRGPLSPQERPQLHLNRIDLILTELTRAFDPPVPPAERVGTPRCAQMQSGDSYRRPPRPAHHG</sequence>
<dbReference type="GO" id="GO:0005886">
    <property type="term" value="C:plasma membrane"/>
    <property type="evidence" value="ECO:0007669"/>
    <property type="project" value="UniProtKB-SubCell"/>
</dbReference>
<dbReference type="InterPro" id="IPR049453">
    <property type="entry name" value="Memb_transporter_dom"/>
</dbReference>
<feature type="transmembrane region" description="Helical" evidence="8">
    <location>
        <begin position="129"/>
        <end position="159"/>
    </location>
</feature>
<evidence type="ECO:0000313" key="11">
    <source>
        <dbReference type="Proteomes" id="UP000660745"/>
    </source>
</evidence>
<keyword evidence="5 8" id="KW-0472">Membrane</keyword>